<evidence type="ECO:0000313" key="9">
    <source>
        <dbReference type="EMBL" id="ALO41684.1"/>
    </source>
</evidence>
<dbReference type="CDD" id="cd06456">
    <property type="entry name" value="M3A_DCP"/>
    <property type="match status" value="1"/>
</dbReference>
<keyword evidence="6 7" id="KW-0482">Metalloprotease</keyword>
<dbReference type="STRING" id="161398.PP2015_1168"/>
<dbReference type="GO" id="GO:0046872">
    <property type="term" value="F:metal ion binding"/>
    <property type="evidence" value="ECO:0007669"/>
    <property type="project" value="UniProtKB-UniRule"/>
</dbReference>
<keyword evidence="5 7" id="KW-0862">Zinc</keyword>
<dbReference type="GO" id="GO:0004222">
    <property type="term" value="F:metalloendopeptidase activity"/>
    <property type="evidence" value="ECO:0007669"/>
    <property type="project" value="InterPro"/>
</dbReference>
<gene>
    <name evidence="9" type="ORF">PP2015_1168</name>
</gene>
<keyword evidence="10" id="KW-1185">Reference proteome</keyword>
<proteinExistence type="inferred from homology"/>
<dbReference type="Proteomes" id="UP000061457">
    <property type="component" value="Chromosome I"/>
</dbReference>
<reference evidence="9 10" key="1">
    <citation type="submission" date="2015-11" db="EMBL/GenBank/DDBJ databases">
        <authorList>
            <person name="Zhang Y."/>
            <person name="Guo Z."/>
        </authorList>
    </citation>
    <scope>NUCLEOTIDE SEQUENCE [LARGE SCALE GENOMIC DNA]</scope>
    <source>
        <strain evidence="9 10">KCTC 12086</strain>
    </source>
</reference>
<keyword evidence="9" id="KW-0121">Carboxypeptidase</keyword>
<dbReference type="GO" id="GO:0006508">
    <property type="term" value="P:proteolysis"/>
    <property type="evidence" value="ECO:0007669"/>
    <property type="project" value="UniProtKB-KW"/>
</dbReference>
<evidence type="ECO:0000313" key="10">
    <source>
        <dbReference type="Proteomes" id="UP000061457"/>
    </source>
</evidence>
<dbReference type="FunFam" id="3.40.390.10:FF:000009">
    <property type="entry name" value="Oligopeptidase A"/>
    <property type="match status" value="1"/>
</dbReference>
<name>A0A0S2K0R1_9GAMM</name>
<evidence type="ECO:0000256" key="1">
    <source>
        <dbReference type="ARBA" id="ARBA00006040"/>
    </source>
</evidence>
<dbReference type="Gene3D" id="1.10.1370.10">
    <property type="entry name" value="Neurolysin, domain 3"/>
    <property type="match status" value="1"/>
</dbReference>
<evidence type="ECO:0000256" key="4">
    <source>
        <dbReference type="ARBA" id="ARBA00022801"/>
    </source>
</evidence>
<dbReference type="PROSITE" id="PS51257">
    <property type="entry name" value="PROKAR_LIPOPROTEIN"/>
    <property type="match status" value="1"/>
</dbReference>
<dbReference type="Gene3D" id="3.40.390.10">
    <property type="entry name" value="Collagenase (Catalytic Domain)"/>
    <property type="match status" value="1"/>
</dbReference>
<evidence type="ECO:0000256" key="2">
    <source>
        <dbReference type="ARBA" id="ARBA00022670"/>
    </source>
</evidence>
<comment type="similarity">
    <text evidence="1 7">Belongs to the peptidase M3 family.</text>
</comment>
<dbReference type="InterPro" id="IPR045090">
    <property type="entry name" value="Pept_M3A_M3B"/>
</dbReference>
<sequence length="720" mass="80563">MKTLIATAISSALLLSACSEPSNTTTNNTAQNEQVSASIESTNPLFVKSPLQFQTPQFDLIKDEHFVPAFEQGMKEQLAEIDAIVNNTEAPSFENTIVAMEKSGELLTRASRIFFNLNGTDSNDARRAIQTEMAPKFAAHGDNINLNKALFERVEAVYNQRAALNLTAEEKRLVEVLYKGFVRSGAKLNEDQKARIREINKALSTIGTQFSQNIMALIKNNVVIVEDKAQLAGLSDAQIASLATAAAEAGHEGKYLIKITNTTRQPILASLENRDLREKVWRASAERALTGENSNADIVPTITKLRAERAALLGYDSYAHFGLESQMAKEPQAVLDMLSSMVPALLQNVDAEAAAIQAKIDASGENFKLAPWDWFFYAEQVRKDKYNLDENAVKEYFEFNRVLKDGVFFTMNRLYGITFKPRPDLPVYHEDVEAYELLDEDGSSLAIFYADYFAREGKRGGAWKSAFVKQSGLDNQRPVIVNVMNIQKAPEGEPTLISYSEATTIFHEMGHGVHGMLSQVKYPTLSGTSTSRDFVEFPSTFEEDWAMYPEVIANYAKHYKTGEPIPKDLLKKVIESRSFNQGFDTFEYVAAALLDMEWHSLPASAPKQDIVKFEQAALEKHNVNIDYIPPRYKSAYFNHSMGGYAAGYYAYMWSEILAADAYAYVQTQGGLNRKIGQKYRENILEVGNTRDLMESYKAFRGQEPTTEALLKRRGLSVTVN</sequence>
<dbReference type="InterPro" id="IPR001567">
    <property type="entry name" value="Pept_M3A_M3B_dom"/>
</dbReference>
<dbReference type="InterPro" id="IPR034005">
    <property type="entry name" value="M3A_DCP"/>
</dbReference>
<dbReference type="EMBL" id="CP013187">
    <property type="protein sequence ID" value="ALO41684.1"/>
    <property type="molecule type" value="Genomic_DNA"/>
</dbReference>
<evidence type="ECO:0000256" key="3">
    <source>
        <dbReference type="ARBA" id="ARBA00022723"/>
    </source>
</evidence>
<keyword evidence="4 7" id="KW-0378">Hydrolase</keyword>
<feature type="domain" description="Peptidase M3A/M3B catalytic" evidence="8">
    <location>
        <begin position="268"/>
        <end position="714"/>
    </location>
</feature>
<dbReference type="AlphaFoldDB" id="A0A0S2K0R1"/>
<dbReference type="OrthoDB" id="9784483at2"/>
<accession>A0A0S2K0R1</accession>
<dbReference type="InterPro" id="IPR024077">
    <property type="entry name" value="Neurolysin/TOP_dom2"/>
</dbReference>
<dbReference type="RefSeq" id="WP_058029401.1">
    <property type="nucleotide sequence ID" value="NZ_CP013187.1"/>
</dbReference>
<dbReference type="GO" id="GO:0005829">
    <property type="term" value="C:cytosol"/>
    <property type="evidence" value="ECO:0007669"/>
    <property type="project" value="UniProtKB-ARBA"/>
</dbReference>
<dbReference type="GO" id="GO:0004180">
    <property type="term" value="F:carboxypeptidase activity"/>
    <property type="evidence" value="ECO:0007669"/>
    <property type="project" value="UniProtKB-KW"/>
</dbReference>
<dbReference type="PANTHER" id="PTHR43660">
    <property type="entry name" value="DIPEPTIDYL CARBOXYPEPTIDASE"/>
    <property type="match status" value="1"/>
</dbReference>
<organism evidence="9 10">
    <name type="scientific">Pseudoalteromonas phenolica</name>
    <dbReference type="NCBI Taxonomy" id="161398"/>
    <lineage>
        <taxon>Bacteria</taxon>
        <taxon>Pseudomonadati</taxon>
        <taxon>Pseudomonadota</taxon>
        <taxon>Gammaproteobacteria</taxon>
        <taxon>Alteromonadales</taxon>
        <taxon>Pseudoalteromonadaceae</taxon>
        <taxon>Pseudoalteromonas</taxon>
    </lineage>
</organism>
<dbReference type="PANTHER" id="PTHR43660:SF1">
    <property type="entry name" value="DIPEPTIDYL CARBOXYPEPTIDASE"/>
    <property type="match status" value="1"/>
</dbReference>
<dbReference type="PATRIC" id="fig|161398.10.peg.1189"/>
<keyword evidence="3 7" id="KW-0479">Metal-binding</keyword>
<keyword evidence="2 7" id="KW-0645">Protease</keyword>
<dbReference type="Pfam" id="PF01432">
    <property type="entry name" value="Peptidase_M3"/>
    <property type="match status" value="1"/>
</dbReference>
<dbReference type="KEGG" id="pphe:PP2015_1168"/>
<evidence type="ECO:0000259" key="8">
    <source>
        <dbReference type="Pfam" id="PF01432"/>
    </source>
</evidence>
<dbReference type="InterPro" id="IPR024079">
    <property type="entry name" value="MetalloPept_cat_dom_sf"/>
</dbReference>
<evidence type="ECO:0000256" key="5">
    <source>
        <dbReference type="ARBA" id="ARBA00022833"/>
    </source>
</evidence>
<protein>
    <submittedName>
        <fullName evidence="9">Dipeptidyl carboxypeptidase II</fullName>
    </submittedName>
</protein>
<dbReference type="SUPFAM" id="SSF55486">
    <property type="entry name" value="Metalloproteases ('zincins'), catalytic domain"/>
    <property type="match status" value="1"/>
</dbReference>
<comment type="cofactor">
    <cofactor evidence="7">
        <name>Zn(2+)</name>
        <dbReference type="ChEBI" id="CHEBI:29105"/>
    </cofactor>
    <text evidence="7">Binds 1 zinc ion.</text>
</comment>
<evidence type="ECO:0000256" key="6">
    <source>
        <dbReference type="ARBA" id="ARBA00023049"/>
    </source>
</evidence>
<evidence type="ECO:0000256" key="7">
    <source>
        <dbReference type="RuleBase" id="RU003435"/>
    </source>
</evidence>